<dbReference type="InterPro" id="IPR025433">
    <property type="entry name" value="DUF4168"/>
</dbReference>
<dbReference type="Pfam" id="PF13767">
    <property type="entry name" value="DUF4168"/>
    <property type="match status" value="1"/>
</dbReference>
<keyword evidence="1" id="KW-0175">Coiled coil</keyword>
<feature type="domain" description="DUF4168" evidence="2">
    <location>
        <begin position="63"/>
        <end position="139"/>
    </location>
</feature>
<organism evidence="3">
    <name type="scientific">Leptolyngbya sp. NK1-12</name>
    <dbReference type="NCBI Taxonomy" id="2547451"/>
    <lineage>
        <taxon>Bacteria</taxon>
        <taxon>Bacillati</taxon>
        <taxon>Cyanobacteriota</taxon>
        <taxon>Cyanophyceae</taxon>
        <taxon>Leptolyngbyales</taxon>
        <taxon>Leptolyngbyaceae</taxon>
        <taxon>Leptolyngbya group</taxon>
        <taxon>Leptolyngbya</taxon>
    </lineage>
</organism>
<gene>
    <name evidence="3" type="ORF">HJG54_21445</name>
</gene>
<evidence type="ECO:0000256" key="1">
    <source>
        <dbReference type="SAM" id="Coils"/>
    </source>
</evidence>
<feature type="coiled-coil region" evidence="1">
    <location>
        <begin position="81"/>
        <end position="110"/>
    </location>
</feature>
<dbReference type="AlphaFoldDB" id="A0AA96WMK6"/>
<dbReference type="EMBL" id="CP053586">
    <property type="protein sequence ID" value="WNZ25161.1"/>
    <property type="molecule type" value="Genomic_DNA"/>
</dbReference>
<accession>A0AA96WMK6</accession>
<sequence length="148" mass="16672">MLAFPIQFFHCFIKTLWACFLVLLIWLVPLSTIAAELPTSTNQTNIETETSWLGQNLDTDDISAEKISQFVQAYLQVLSLIEQRENELQGAELESESQQIQQEIEAQAVELIQASGLTLQEYLQILSLTNIVPEFGERVAAQLQEASN</sequence>
<protein>
    <submittedName>
        <fullName evidence="3">DUF4168 domain-containing protein</fullName>
    </submittedName>
</protein>
<name>A0AA96WMK6_9CYAN</name>
<reference evidence="3" key="1">
    <citation type="submission" date="2020-05" db="EMBL/GenBank/DDBJ databases">
        <authorList>
            <person name="Zhu T."/>
            <person name="Keshari N."/>
            <person name="Lu X."/>
        </authorList>
    </citation>
    <scope>NUCLEOTIDE SEQUENCE</scope>
    <source>
        <strain evidence="3">NK1-12</strain>
    </source>
</reference>
<evidence type="ECO:0000259" key="2">
    <source>
        <dbReference type="Pfam" id="PF13767"/>
    </source>
</evidence>
<proteinExistence type="predicted"/>
<evidence type="ECO:0000313" key="3">
    <source>
        <dbReference type="EMBL" id="WNZ25161.1"/>
    </source>
</evidence>